<feature type="transmembrane region" description="Helical" evidence="1">
    <location>
        <begin position="216"/>
        <end position="240"/>
    </location>
</feature>
<reference evidence="3 4" key="1">
    <citation type="journal article" date="2022" name="Nat. Ecol. Evol.">
        <title>A masculinizing supergene underlies an exaggerated male reproductive morph in a spider.</title>
        <authorList>
            <person name="Hendrickx F."/>
            <person name="De Corte Z."/>
            <person name="Sonet G."/>
            <person name="Van Belleghem S.M."/>
            <person name="Kostlbacher S."/>
            <person name="Vangestel C."/>
        </authorList>
    </citation>
    <scope>NUCLEOTIDE SEQUENCE [LARGE SCALE GENOMIC DNA]</scope>
    <source>
        <strain evidence="3">W744_W776</strain>
    </source>
</reference>
<protein>
    <recommendedName>
        <fullName evidence="2">CWH43-like N-terminal domain-containing protein</fullName>
    </recommendedName>
</protein>
<feature type="transmembrane region" description="Helical" evidence="1">
    <location>
        <begin position="126"/>
        <end position="150"/>
    </location>
</feature>
<name>A0AAV6VYN1_9ARAC</name>
<feature type="transmembrane region" description="Helical" evidence="1">
    <location>
        <begin position="58"/>
        <end position="80"/>
    </location>
</feature>
<evidence type="ECO:0000313" key="4">
    <source>
        <dbReference type="Proteomes" id="UP000827092"/>
    </source>
</evidence>
<dbReference type="EMBL" id="JAFNEN010000001">
    <property type="protein sequence ID" value="KAG8202137.1"/>
    <property type="molecule type" value="Genomic_DNA"/>
</dbReference>
<dbReference type="AlphaFoldDB" id="A0AAV6VYN1"/>
<evidence type="ECO:0000256" key="1">
    <source>
        <dbReference type="SAM" id="Phobius"/>
    </source>
</evidence>
<keyword evidence="1" id="KW-0812">Transmembrane</keyword>
<gene>
    <name evidence="3" type="ORF">JTE90_010498</name>
</gene>
<feature type="transmembrane region" description="Helical" evidence="1">
    <location>
        <begin position="171"/>
        <end position="192"/>
    </location>
</feature>
<accession>A0AAV6VYN1</accession>
<keyword evidence="4" id="KW-1185">Reference proteome</keyword>
<keyword evidence="1" id="KW-1133">Transmembrane helix</keyword>
<proteinExistence type="predicted"/>
<feature type="transmembrane region" description="Helical" evidence="1">
    <location>
        <begin position="101"/>
        <end position="120"/>
    </location>
</feature>
<organism evidence="3 4">
    <name type="scientific">Oedothorax gibbosus</name>
    <dbReference type="NCBI Taxonomy" id="931172"/>
    <lineage>
        <taxon>Eukaryota</taxon>
        <taxon>Metazoa</taxon>
        <taxon>Ecdysozoa</taxon>
        <taxon>Arthropoda</taxon>
        <taxon>Chelicerata</taxon>
        <taxon>Arachnida</taxon>
        <taxon>Araneae</taxon>
        <taxon>Araneomorphae</taxon>
        <taxon>Entelegynae</taxon>
        <taxon>Araneoidea</taxon>
        <taxon>Linyphiidae</taxon>
        <taxon>Erigoninae</taxon>
        <taxon>Oedothorax</taxon>
    </lineage>
</organism>
<dbReference type="InterPro" id="IPR019402">
    <property type="entry name" value="CWH43_N"/>
</dbReference>
<feature type="domain" description="CWH43-like N-terminal" evidence="2">
    <location>
        <begin position="22"/>
        <end position="241"/>
    </location>
</feature>
<comment type="caution">
    <text evidence="3">The sequence shown here is derived from an EMBL/GenBank/DDBJ whole genome shotgun (WGS) entry which is preliminary data.</text>
</comment>
<keyword evidence="1" id="KW-0472">Membrane</keyword>
<evidence type="ECO:0000313" key="3">
    <source>
        <dbReference type="EMBL" id="KAG8202137.1"/>
    </source>
</evidence>
<feature type="transmembrane region" description="Helical" evidence="1">
    <location>
        <begin position="14"/>
        <end position="33"/>
    </location>
</feature>
<evidence type="ECO:0000259" key="2">
    <source>
        <dbReference type="Pfam" id="PF10277"/>
    </source>
</evidence>
<dbReference type="Proteomes" id="UP000827092">
    <property type="component" value="Unassembled WGS sequence"/>
</dbReference>
<sequence length="260" mass="29813">MICSQRYMAKCSKLLLLTLGLQFLGIFIPYILVLKRNIFDPPLPFISQTTGFSPECGVFAFLLIPASFLGLILASIIHSVNNFDEIKNLKIVKQISSSFLHLYYFSWILICGTPITYTDLPNKYEWVVTVLILHMVGALLMLCSVIAFNISQGILSWNNEALEESNQYRKLLALFTGISAFIGIIALVQVGIEELSFTDGIYWKDTIYILPTRLSFAYIITTMCEWTLIVSNWLMLMTFYDQLARTELRLVIRRQPRKDH</sequence>
<dbReference type="Pfam" id="PF10277">
    <property type="entry name" value="Frag1"/>
    <property type="match status" value="1"/>
</dbReference>